<keyword evidence="3" id="KW-1185">Reference proteome</keyword>
<dbReference type="AlphaFoldDB" id="F5Z876"/>
<proteinExistence type="predicted"/>
<keyword evidence="1" id="KW-0472">Membrane</keyword>
<feature type="transmembrane region" description="Helical" evidence="1">
    <location>
        <begin position="39"/>
        <end position="62"/>
    </location>
</feature>
<reference evidence="2 3" key="1">
    <citation type="journal article" date="2011" name="J. Bacteriol.">
        <title>Complete genome sequence of the polycyclic aromatic hydrocarbon-degrading bacterium Alteromonas sp. strain SN2.</title>
        <authorList>
            <person name="Jin H.M."/>
            <person name="Jeong H."/>
            <person name="Moon E.J."/>
            <person name="Math R.K."/>
            <person name="Lee K."/>
            <person name="Kim H.J."/>
            <person name="Jeon C.O."/>
            <person name="Oh T.K."/>
            <person name="Kim J.F."/>
        </authorList>
    </citation>
    <scope>NUCLEOTIDE SEQUENCE [LARGE SCALE GENOMIC DNA]</scope>
    <source>
        <strain evidence="3">JCM 17741 / KACC 18427 / KCTC 11700BP / SN2</strain>
    </source>
</reference>
<evidence type="ECO:0000256" key="1">
    <source>
        <dbReference type="SAM" id="Phobius"/>
    </source>
</evidence>
<gene>
    <name evidence="2" type="ordered locus">ambt_08705</name>
</gene>
<protein>
    <recommendedName>
        <fullName evidence="4">MFS transporter</fullName>
    </recommendedName>
</protein>
<dbReference type="KEGG" id="alt:ambt_08705"/>
<name>F5Z876_ALTNA</name>
<dbReference type="Proteomes" id="UP000000683">
    <property type="component" value="Chromosome"/>
</dbReference>
<dbReference type="EMBL" id="CP002339">
    <property type="protein sequence ID" value="AEF03269.1"/>
    <property type="molecule type" value="Genomic_DNA"/>
</dbReference>
<accession>F5Z876</accession>
<sequence>MKILGFILLIVGAISGIFYNVFSLYSLYKFIATSNHEFLMGVAFPLIISTPSWFFASIGAYMVRNKLNVALNNMIYILFLASTLSLVYFFIFG</sequence>
<keyword evidence="1" id="KW-1133">Transmembrane helix</keyword>
<feature type="transmembrane region" description="Helical" evidence="1">
    <location>
        <begin position="6"/>
        <end position="27"/>
    </location>
</feature>
<organism evidence="2 3">
    <name type="scientific">Alteromonas naphthalenivorans</name>
    <dbReference type="NCBI Taxonomy" id="715451"/>
    <lineage>
        <taxon>Bacteria</taxon>
        <taxon>Pseudomonadati</taxon>
        <taxon>Pseudomonadota</taxon>
        <taxon>Gammaproteobacteria</taxon>
        <taxon>Alteromonadales</taxon>
        <taxon>Alteromonadaceae</taxon>
        <taxon>Alteromonas/Salinimonas group</taxon>
        <taxon>Alteromonas</taxon>
    </lineage>
</organism>
<evidence type="ECO:0000313" key="2">
    <source>
        <dbReference type="EMBL" id="AEF03269.1"/>
    </source>
</evidence>
<dbReference type="HOGENOM" id="CLU_2393387_0_0_6"/>
<evidence type="ECO:0008006" key="4">
    <source>
        <dbReference type="Google" id="ProtNLM"/>
    </source>
</evidence>
<keyword evidence="1" id="KW-0812">Transmembrane</keyword>
<feature type="transmembrane region" description="Helical" evidence="1">
    <location>
        <begin position="74"/>
        <end position="92"/>
    </location>
</feature>
<evidence type="ECO:0000313" key="3">
    <source>
        <dbReference type="Proteomes" id="UP000000683"/>
    </source>
</evidence>